<keyword evidence="3" id="KW-0521">NADP</keyword>
<dbReference type="Pfam" id="PF00106">
    <property type="entry name" value="adh_short"/>
    <property type="match status" value="1"/>
</dbReference>
<dbReference type="EMBL" id="JACCEM010000006">
    <property type="protein sequence ID" value="NYT50275.1"/>
    <property type="molecule type" value="Genomic_DNA"/>
</dbReference>
<evidence type="ECO:0000256" key="1">
    <source>
        <dbReference type="ARBA" id="ARBA00004496"/>
    </source>
</evidence>
<sequence length="250" mass="26100">MKERTVAIVTGASRGLGQALAAALLEQGAQLIAIARGRSAELERLAGQGPGGLEQIQADLSDPAAAGRVAAQLAGSLPKDAGRYLLINNAGMVDPVRQADQLDDAGAISAAFSLNVTSVILLCSAFLKAVKPLQADARIVNISSGAGRSATPGWGVYCATKAALDHYTQVLNAENHGVRAVSLAPGVIDTGMQQAIRASDPCDFPNVQRFEQMHRQNQLAAPADVAARILRYVNEADFGSTVLDDIRNYA</sequence>
<dbReference type="GO" id="GO:0004757">
    <property type="term" value="F:sepiapterin reductase (NADP+) activity"/>
    <property type="evidence" value="ECO:0007669"/>
    <property type="project" value="TreeGrafter"/>
</dbReference>
<dbReference type="InterPro" id="IPR036291">
    <property type="entry name" value="NAD(P)-bd_dom_sf"/>
</dbReference>
<keyword evidence="4" id="KW-0560">Oxidoreductase</keyword>
<dbReference type="InterPro" id="IPR057326">
    <property type="entry name" value="KR_dom"/>
</dbReference>
<protein>
    <submittedName>
        <fullName evidence="6">SDR family oxidoreductase</fullName>
    </submittedName>
</protein>
<name>A0A853FWA0_9BURK</name>
<evidence type="ECO:0000256" key="4">
    <source>
        <dbReference type="ARBA" id="ARBA00023002"/>
    </source>
</evidence>
<dbReference type="SUPFAM" id="SSF51735">
    <property type="entry name" value="NAD(P)-binding Rossmann-fold domains"/>
    <property type="match status" value="1"/>
</dbReference>
<dbReference type="NCBIfam" id="NF005436">
    <property type="entry name" value="PRK07023.1"/>
    <property type="match status" value="1"/>
</dbReference>
<dbReference type="PRINTS" id="PR00081">
    <property type="entry name" value="GDHRDH"/>
</dbReference>
<dbReference type="GO" id="GO:0006729">
    <property type="term" value="P:tetrahydrobiopterin biosynthetic process"/>
    <property type="evidence" value="ECO:0007669"/>
    <property type="project" value="TreeGrafter"/>
</dbReference>
<feature type="domain" description="Ketoreductase" evidence="5">
    <location>
        <begin position="5"/>
        <end position="190"/>
    </location>
</feature>
<accession>A0A853FWA0</accession>
<dbReference type="PANTHER" id="PTHR44085:SF2">
    <property type="entry name" value="SEPIAPTERIN REDUCTASE"/>
    <property type="match status" value="1"/>
</dbReference>
<dbReference type="Gene3D" id="3.40.50.720">
    <property type="entry name" value="NAD(P)-binding Rossmann-like Domain"/>
    <property type="match status" value="1"/>
</dbReference>
<proteinExistence type="predicted"/>
<dbReference type="InterPro" id="IPR002347">
    <property type="entry name" value="SDR_fam"/>
</dbReference>
<dbReference type="RefSeq" id="WP_180156041.1">
    <property type="nucleotide sequence ID" value="NZ_JACCEM010000006.1"/>
</dbReference>
<organism evidence="6 7">
    <name type="scientific">Parapusillimonas granuli</name>
    <dbReference type="NCBI Taxonomy" id="380911"/>
    <lineage>
        <taxon>Bacteria</taxon>
        <taxon>Pseudomonadati</taxon>
        <taxon>Pseudomonadota</taxon>
        <taxon>Betaproteobacteria</taxon>
        <taxon>Burkholderiales</taxon>
        <taxon>Alcaligenaceae</taxon>
        <taxon>Parapusillimonas</taxon>
    </lineage>
</organism>
<dbReference type="InterPro" id="IPR051721">
    <property type="entry name" value="Biopterin_syn/organic_redct"/>
</dbReference>
<dbReference type="SMART" id="SM00822">
    <property type="entry name" value="PKS_KR"/>
    <property type="match status" value="1"/>
</dbReference>
<evidence type="ECO:0000256" key="2">
    <source>
        <dbReference type="ARBA" id="ARBA00022490"/>
    </source>
</evidence>
<dbReference type="Proteomes" id="UP000559809">
    <property type="component" value="Unassembled WGS sequence"/>
</dbReference>
<evidence type="ECO:0000259" key="5">
    <source>
        <dbReference type="SMART" id="SM00822"/>
    </source>
</evidence>
<gene>
    <name evidence="6" type="ORF">H0A72_13230</name>
</gene>
<evidence type="ECO:0000313" key="7">
    <source>
        <dbReference type="Proteomes" id="UP000559809"/>
    </source>
</evidence>
<dbReference type="AlphaFoldDB" id="A0A853FWA0"/>
<comment type="caution">
    <text evidence="6">The sequence shown here is derived from an EMBL/GenBank/DDBJ whole genome shotgun (WGS) entry which is preliminary data.</text>
</comment>
<dbReference type="PANTHER" id="PTHR44085">
    <property type="entry name" value="SEPIAPTERIN REDUCTASE"/>
    <property type="match status" value="1"/>
</dbReference>
<reference evidence="6 7" key="1">
    <citation type="submission" date="2020-07" db="EMBL/GenBank/DDBJ databases">
        <title>Taxonomic revisions and descriptions of new bacterial species based on genomic comparisons in the high-G+C-content subgroup of the family Alcaligenaceae.</title>
        <authorList>
            <person name="Szabo A."/>
            <person name="Felfoldi T."/>
        </authorList>
    </citation>
    <scope>NUCLEOTIDE SEQUENCE [LARGE SCALE GENOMIC DNA]</scope>
    <source>
        <strain evidence="6 7">LMG 24012</strain>
    </source>
</reference>
<comment type="subcellular location">
    <subcellularLocation>
        <location evidence="1">Cytoplasm</location>
    </subcellularLocation>
</comment>
<dbReference type="GO" id="GO:0005737">
    <property type="term" value="C:cytoplasm"/>
    <property type="evidence" value="ECO:0007669"/>
    <property type="project" value="UniProtKB-SubCell"/>
</dbReference>
<evidence type="ECO:0000256" key="3">
    <source>
        <dbReference type="ARBA" id="ARBA00022857"/>
    </source>
</evidence>
<evidence type="ECO:0000313" key="6">
    <source>
        <dbReference type="EMBL" id="NYT50275.1"/>
    </source>
</evidence>
<keyword evidence="2" id="KW-0963">Cytoplasm</keyword>
<keyword evidence="7" id="KW-1185">Reference proteome</keyword>